<dbReference type="GO" id="GO:0003830">
    <property type="term" value="F:beta-1,4-mannosylglycoprotein 4-beta-N-acetylglucosaminyltransferase activity"/>
    <property type="evidence" value="ECO:0007669"/>
    <property type="project" value="InterPro"/>
</dbReference>
<proteinExistence type="predicted"/>
<keyword evidence="2" id="KW-1133">Transmembrane helix</keyword>
<evidence type="ECO:0000256" key="2">
    <source>
        <dbReference type="SAM" id="Phobius"/>
    </source>
</evidence>
<accession>A0A7S2RC72</accession>
<gene>
    <name evidence="3" type="ORF">QSP1433_LOCUS1923</name>
</gene>
<protein>
    <recommendedName>
        <fullName evidence="4">Beta-1,4-mannosyl-glycoprotein 4-beta-N-acetylglucosaminyltransferase</fullName>
    </recommendedName>
</protein>
<feature type="transmembrane region" description="Helical" evidence="2">
    <location>
        <begin position="52"/>
        <end position="68"/>
    </location>
</feature>
<dbReference type="PANTHER" id="PTHR12224:SF0">
    <property type="entry name" value="BETA-1,4-MANNOSYL-GLYCOPROTEIN 4-BETA-N-ACETYLGLUCOSAMINYLTRANSFERASE"/>
    <property type="match status" value="1"/>
</dbReference>
<dbReference type="PANTHER" id="PTHR12224">
    <property type="entry name" value="BETA-1,4-MANNOSYL-GLYCOPROTEIN BETA-1,4-N-ACETYLGLUCOSAMINYL-TRANSFERASE"/>
    <property type="match status" value="1"/>
</dbReference>
<evidence type="ECO:0000313" key="3">
    <source>
        <dbReference type="EMBL" id="CAD9666996.1"/>
    </source>
</evidence>
<dbReference type="AlphaFoldDB" id="A0A7S2RC72"/>
<feature type="region of interest" description="Disordered" evidence="1">
    <location>
        <begin position="1"/>
        <end position="36"/>
    </location>
</feature>
<sequence length="432" mass="50808">MSSMTQRPMSRPTAQHDPDGEDARLLSPSAKDKGISKRPSCFARMARLSRRAIGMMAGLFLLFVFAAVKNDWPYRSWRFIITMTRPLWDKPPEFVKIHNYGWSGDPQVSCPLHGLTPVETPRRVVDIFPISSEWEMLEIRLFELDPVVDKFFIFEMPCYFNGEAKQYTFDMVINDKRYEKYRHKMVHIKVLDRECKDYRNNPKHSFYLEYALRTVLRNGKHYDLKKGDMAIFSDLDEIPRRETVELARNCQGWPFNRMPMQMKTYMYNFGLTRSEMIETAVIILFAGSITYQTEFYHGRGKRYVLTDAGWHCSWCTGSVEAIYFKMTGYSHNDRLRSRNDLRSGHIREAACTGEDPFGYDIEPRTWRDLRCQYGKIEPLIGNADVPKLLIKEPHRFRHFLPGGCKFLKEKELEVLHPIESPQDRSHNPPWNI</sequence>
<reference evidence="3" key="1">
    <citation type="submission" date="2021-01" db="EMBL/GenBank/DDBJ databases">
        <authorList>
            <person name="Corre E."/>
            <person name="Pelletier E."/>
            <person name="Niang G."/>
            <person name="Scheremetjew M."/>
            <person name="Finn R."/>
            <person name="Kale V."/>
            <person name="Holt S."/>
            <person name="Cochrane G."/>
            <person name="Meng A."/>
            <person name="Brown T."/>
            <person name="Cohen L."/>
        </authorList>
    </citation>
    <scope>NUCLEOTIDE SEQUENCE</scope>
    <source>
        <strain evidence="3">NY070348D</strain>
    </source>
</reference>
<evidence type="ECO:0008006" key="4">
    <source>
        <dbReference type="Google" id="ProtNLM"/>
    </source>
</evidence>
<feature type="compositionally biased region" description="Basic and acidic residues" evidence="1">
    <location>
        <begin position="14"/>
        <end position="35"/>
    </location>
</feature>
<keyword evidence="2" id="KW-0812">Transmembrane</keyword>
<keyword evidence="2" id="KW-0472">Membrane</keyword>
<dbReference type="GO" id="GO:0006044">
    <property type="term" value="P:N-acetylglucosamine metabolic process"/>
    <property type="evidence" value="ECO:0007669"/>
    <property type="project" value="TreeGrafter"/>
</dbReference>
<dbReference type="EMBL" id="HBHK01003239">
    <property type="protein sequence ID" value="CAD9666996.1"/>
    <property type="molecule type" value="Transcribed_RNA"/>
</dbReference>
<evidence type="ECO:0000256" key="1">
    <source>
        <dbReference type="SAM" id="MobiDB-lite"/>
    </source>
</evidence>
<name>A0A7S2RC72_9STRA</name>
<dbReference type="GO" id="GO:0016020">
    <property type="term" value="C:membrane"/>
    <property type="evidence" value="ECO:0007669"/>
    <property type="project" value="InterPro"/>
</dbReference>
<dbReference type="Pfam" id="PF04724">
    <property type="entry name" value="Glyco_transf_17"/>
    <property type="match status" value="1"/>
</dbReference>
<dbReference type="InterPro" id="IPR006813">
    <property type="entry name" value="Glyco_trans_17"/>
</dbReference>
<organism evidence="3">
    <name type="scientific">Mucochytrium quahogii</name>
    <dbReference type="NCBI Taxonomy" id="96639"/>
    <lineage>
        <taxon>Eukaryota</taxon>
        <taxon>Sar</taxon>
        <taxon>Stramenopiles</taxon>
        <taxon>Bigyra</taxon>
        <taxon>Labyrinthulomycetes</taxon>
        <taxon>Thraustochytrida</taxon>
        <taxon>Thraustochytriidae</taxon>
        <taxon>Mucochytrium</taxon>
    </lineage>
</organism>